<comment type="caution">
    <text evidence="2">The sequence shown here is derived from an EMBL/GenBank/DDBJ whole genome shotgun (WGS) entry which is preliminary data.</text>
</comment>
<dbReference type="EMBL" id="CADEAL010000104">
    <property type="protein sequence ID" value="CAB1414416.1"/>
    <property type="molecule type" value="Genomic_DNA"/>
</dbReference>
<evidence type="ECO:0000256" key="1">
    <source>
        <dbReference type="SAM" id="MobiDB-lite"/>
    </source>
</evidence>
<name>A0A9N7TKY9_PLEPL</name>
<dbReference type="AlphaFoldDB" id="A0A9N7TKY9"/>
<sequence length="134" mass="14616">MQPVDQVKAHTYSFHCCPQTFPAKPSPCSGVPDGCPPTPVLAAPSSTPPSQLGQDTLPNNDLKRHKRFLIRQKYNQQVFFSKWSSAASSWDKGLPPAAPIAVAQVRSHKRSDADRYAERGGNTDVMIAAKLESV</sequence>
<gene>
    <name evidence="2" type="ORF">PLEPLA_LOCUS2125</name>
</gene>
<feature type="region of interest" description="Disordered" evidence="1">
    <location>
        <begin position="25"/>
        <end position="59"/>
    </location>
</feature>
<protein>
    <submittedName>
        <fullName evidence="2">Uncharacterized protein</fullName>
    </submittedName>
</protein>
<organism evidence="2 3">
    <name type="scientific">Pleuronectes platessa</name>
    <name type="common">European plaice</name>
    <dbReference type="NCBI Taxonomy" id="8262"/>
    <lineage>
        <taxon>Eukaryota</taxon>
        <taxon>Metazoa</taxon>
        <taxon>Chordata</taxon>
        <taxon>Craniata</taxon>
        <taxon>Vertebrata</taxon>
        <taxon>Euteleostomi</taxon>
        <taxon>Actinopterygii</taxon>
        <taxon>Neopterygii</taxon>
        <taxon>Teleostei</taxon>
        <taxon>Neoteleostei</taxon>
        <taxon>Acanthomorphata</taxon>
        <taxon>Carangaria</taxon>
        <taxon>Pleuronectiformes</taxon>
        <taxon>Pleuronectoidei</taxon>
        <taxon>Pleuronectidae</taxon>
        <taxon>Pleuronectes</taxon>
    </lineage>
</organism>
<dbReference type="Proteomes" id="UP001153269">
    <property type="component" value="Unassembled WGS sequence"/>
</dbReference>
<evidence type="ECO:0000313" key="3">
    <source>
        <dbReference type="Proteomes" id="UP001153269"/>
    </source>
</evidence>
<accession>A0A9N7TKY9</accession>
<reference evidence="2" key="1">
    <citation type="submission" date="2020-03" db="EMBL/GenBank/DDBJ databases">
        <authorList>
            <person name="Weist P."/>
        </authorList>
    </citation>
    <scope>NUCLEOTIDE SEQUENCE</scope>
</reference>
<feature type="compositionally biased region" description="Polar residues" evidence="1">
    <location>
        <begin position="44"/>
        <end position="59"/>
    </location>
</feature>
<proteinExistence type="predicted"/>
<evidence type="ECO:0000313" key="2">
    <source>
        <dbReference type="EMBL" id="CAB1414416.1"/>
    </source>
</evidence>
<keyword evidence="3" id="KW-1185">Reference proteome</keyword>